<keyword evidence="10 17" id="KW-0762">Sugar transport</keyword>
<evidence type="ECO:0000256" key="12">
    <source>
        <dbReference type="ARBA" id="ARBA00022683"/>
    </source>
</evidence>
<evidence type="ECO:0000256" key="6">
    <source>
        <dbReference type="ARBA" id="ARBA00012232"/>
    </source>
</evidence>
<dbReference type="Gene3D" id="1.10.274.10">
    <property type="entry name" value="PtsI, HPr-binding domain"/>
    <property type="match status" value="1"/>
</dbReference>
<dbReference type="InterPro" id="IPR000121">
    <property type="entry name" value="PEP_util_C"/>
</dbReference>
<evidence type="ECO:0000256" key="14">
    <source>
        <dbReference type="ARBA" id="ARBA00022777"/>
    </source>
</evidence>
<dbReference type="Pfam" id="PF02896">
    <property type="entry name" value="PEP-utilizers_C"/>
    <property type="match status" value="1"/>
</dbReference>
<comment type="cofactor">
    <cofactor evidence="2 17">
        <name>Mg(2+)</name>
        <dbReference type="ChEBI" id="CHEBI:18420"/>
    </cofactor>
</comment>
<keyword evidence="11 17" id="KW-0808">Transferase</keyword>
<protein>
    <recommendedName>
        <fullName evidence="7 17">Phosphoenolpyruvate-protein phosphotransferase</fullName>
        <ecNumber evidence="6 17">2.7.3.9</ecNumber>
    </recommendedName>
    <alternativeName>
        <fullName evidence="16 17">Phosphotransferase system, enzyme I</fullName>
    </alternativeName>
</protein>
<dbReference type="PRINTS" id="PR01736">
    <property type="entry name" value="PHPHTRNFRASE"/>
</dbReference>
<evidence type="ECO:0000256" key="15">
    <source>
        <dbReference type="ARBA" id="ARBA00022842"/>
    </source>
</evidence>
<dbReference type="Gene3D" id="3.20.20.60">
    <property type="entry name" value="Phosphoenolpyruvate-binding domains"/>
    <property type="match status" value="1"/>
</dbReference>
<dbReference type="InterPro" id="IPR024692">
    <property type="entry name" value="PTS_EI"/>
</dbReference>
<dbReference type="Pfam" id="PF05524">
    <property type="entry name" value="PEP-utilisers_N"/>
    <property type="match status" value="1"/>
</dbReference>
<dbReference type="PIRSF" id="PIRSF000732">
    <property type="entry name" value="PTS_enzyme_I"/>
    <property type="match status" value="1"/>
</dbReference>
<dbReference type="InterPro" id="IPR023151">
    <property type="entry name" value="PEP_util_CS"/>
</dbReference>
<keyword evidence="15 17" id="KW-0460">Magnesium</keyword>
<comment type="similarity">
    <text evidence="5 17">Belongs to the PEP-utilizing enzyme family.</text>
</comment>
<dbReference type="InterPro" id="IPR008731">
    <property type="entry name" value="PTS_EIN"/>
</dbReference>
<dbReference type="Gene3D" id="3.50.30.10">
    <property type="entry name" value="Phosphohistidine domain"/>
    <property type="match status" value="1"/>
</dbReference>
<comment type="caution">
    <text evidence="21">The sequence shown here is derived from an EMBL/GenBank/DDBJ whole genome shotgun (WGS) entry which is preliminary data.</text>
</comment>
<evidence type="ECO:0000256" key="10">
    <source>
        <dbReference type="ARBA" id="ARBA00022597"/>
    </source>
</evidence>
<dbReference type="EMBL" id="BAABAE010000001">
    <property type="protein sequence ID" value="GAA3727484.1"/>
    <property type="molecule type" value="Genomic_DNA"/>
</dbReference>
<evidence type="ECO:0000256" key="13">
    <source>
        <dbReference type="ARBA" id="ARBA00022723"/>
    </source>
</evidence>
<dbReference type="PROSITE" id="PS00742">
    <property type="entry name" value="PEP_ENZYMES_2"/>
    <property type="match status" value="1"/>
</dbReference>
<evidence type="ECO:0000259" key="19">
    <source>
        <dbReference type="Pfam" id="PF02896"/>
    </source>
</evidence>
<dbReference type="InterPro" id="IPR006318">
    <property type="entry name" value="PTS_EI-like"/>
</dbReference>
<feature type="domain" description="PEP-utilising enzyme C-terminal" evidence="19">
    <location>
        <begin position="246"/>
        <end position="516"/>
    </location>
</feature>
<evidence type="ECO:0000256" key="2">
    <source>
        <dbReference type="ARBA" id="ARBA00001946"/>
    </source>
</evidence>
<keyword evidence="8 17" id="KW-0813">Transport</keyword>
<keyword evidence="9 17" id="KW-0963">Cytoplasm</keyword>
<evidence type="ECO:0000256" key="7">
    <source>
        <dbReference type="ARBA" id="ARBA00016544"/>
    </source>
</evidence>
<evidence type="ECO:0000256" key="8">
    <source>
        <dbReference type="ARBA" id="ARBA00022448"/>
    </source>
</evidence>
<comment type="subcellular location">
    <subcellularLocation>
        <location evidence="4 17">Cytoplasm</location>
    </subcellularLocation>
</comment>
<evidence type="ECO:0000259" key="20">
    <source>
        <dbReference type="Pfam" id="PF05524"/>
    </source>
</evidence>
<dbReference type="RefSeq" id="WP_344752531.1">
    <property type="nucleotide sequence ID" value="NZ_BAABAE010000001.1"/>
</dbReference>
<dbReference type="InterPro" id="IPR008279">
    <property type="entry name" value="PEP-util_enz_mobile_dom"/>
</dbReference>
<evidence type="ECO:0000256" key="3">
    <source>
        <dbReference type="ARBA" id="ARBA00002728"/>
    </source>
</evidence>
<evidence type="ECO:0000256" key="1">
    <source>
        <dbReference type="ARBA" id="ARBA00000683"/>
    </source>
</evidence>
<evidence type="ECO:0000313" key="22">
    <source>
        <dbReference type="Proteomes" id="UP001501004"/>
    </source>
</evidence>
<name>A0ABP7EYQ2_9MICO</name>
<gene>
    <name evidence="21" type="primary">ptsP</name>
    <name evidence="21" type="ORF">GCM10022239_00400</name>
</gene>
<dbReference type="InterPro" id="IPR015813">
    <property type="entry name" value="Pyrv/PenolPyrv_kinase-like_dom"/>
</dbReference>
<evidence type="ECO:0000256" key="11">
    <source>
        <dbReference type="ARBA" id="ARBA00022679"/>
    </source>
</evidence>
<reference evidence="22" key="1">
    <citation type="journal article" date="2019" name="Int. J. Syst. Evol. Microbiol.">
        <title>The Global Catalogue of Microorganisms (GCM) 10K type strain sequencing project: providing services to taxonomists for standard genome sequencing and annotation.</title>
        <authorList>
            <consortium name="The Broad Institute Genomics Platform"/>
            <consortium name="The Broad Institute Genome Sequencing Center for Infectious Disease"/>
            <person name="Wu L."/>
            <person name="Ma J."/>
        </authorList>
    </citation>
    <scope>NUCLEOTIDE SEQUENCE [LARGE SCALE GENOMIC DNA]</scope>
    <source>
        <strain evidence="22">JCM 16949</strain>
    </source>
</reference>
<keyword evidence="13 17" id="KW-0479">Metal-binding</keyword>
<evidence type="ECO:0000256" key="16">
    <source>
        <dbReference type="ARBA" id="ARBA00033235"/>
    </source>
</evidence>
<dbReference type="InterPro" id="IPR040442">
    <property type="entry name" value="Pyrv_kinase-like_dom_sf"/>
</dbReference>
<dbReference type="Proteomes" id="UP001501004">
    <property type="component" value="Unassembled WGS sequence"/>
</dbReference>
<dbReference type="Pfam" id="PF00391">
    <property type="entry name" value="PEP-utilizers"/>
    <property type="match status" value="1"/>
</dbReference>
<comment type="function">
    <text evidence="3 17">General (non sugar-specific) component of the phosphoenolpyruvate-dependent sugar phosphotransferase system (sugar PTS). This major carbohydrate active-transport system catalyzes the phosphorylation of incoming sugar substrates concomitantly with their translocation across the cell membrane. Enzyme I transfers the phosphoryl group from phosphoenolpyruvate (PEP) to the phosphoryl carrier protein (HPr).</text>
</comment>
<evidence type="ECO:0000256" key="9">
    <source>
        <dbReference type="ARBA" id="ARBA00022490"/>
    </source>
</evidence>
<feature type="domain" description="Phosphotransferase system enzyme I N-terminal" evidence="20">
    <location>
        <begin position="5"/>
        <end position="120"/>
    </location>
</feature>
<dbReference type="InterPro" id="IPR050499">
    <property type="entry name" value="PEP-utilizing_PTS_enzyme"/>
</dbReference>
<dbReference type="InterPro" id="IPR036618">
    <property type="entry name" value="PtsI_HPr-bd_sf"/>
</dbReference>
<dbReference type="NCBIfam" id="TIGR01417">
    <property type="entry name" value="PTS_I_fam"/>
    <property type="match status" value="1"/>
</dbReference>
<dbReference type="PANTHER" id="PTHR46244:SF3">
    <property type="entry name" value="PHOSPHOENOLPYRUVATE-PROTEIN PHOSPHOTRANSFERASE"/>
    <property type="match status" value="1"/>
</dbReference>
<keyword evidence="22" id="KW-1185">Reference proteome</keyword>
<keyword evidence="12 17" id="KW-0598">Phosphotransferase system</keyword>
<proteinExistence type="inferred from homology"/>
<dbReference type="SUPFAM" id="SSF52009">
    <property type="entry name" value="Phosphohistidine domain"/>
    <property type="match status" value="1"/>
</dbReference>
<dbReference type="SUPFAM" id="SSF51621">
    <property type="entry name" value="Phosphoenolpyruvate/pyruvate domain"/>
    <property type="match status" value="1"/>
</dbReference>
<accession>A0ABP7EYQ2</accession>
<evidence type="ECO:0000256" key="17">
    <source>
        <dbReference type="PIRNR" id="PIRNR000732"/>
    </source>
</evidence>
<organism evidence="21 22">
    <name type="scientific">Leifsonella bigeumensis</name>
    <dbReference type="NCBI Taxonomy" id="433643"/>
    <lineage>
        <taxon>Bacteria</taxon>
        <taxon>Bacillati</taxon>
        <taxon>Actinomycetota</taxon>
        <taxon>Actinomycetes</taxon>
        <taxon>Micrococcales</taxon>
        <taxon>Microbacteriaceae</taxon>
        <taxon>Leifsonella</taxon>
    </lineage>
</organism>
<evidence type="ECO:0000256" key="4">
    <source>
        <dbReference type="ARBA" id="ARBA00004496"/>
    </source>
</evidence>
<keyword evidence="14 17" id="KW-0418">Kinase</keyword>
<evidence type="ECO:0000256" key="5">
    <source>
        <dbReference type="ARBA" id="ARBA00007837"/>
    </source>
</evidence>
<sequence>MKYNGLGVGLGVVVGPVRRMFTAVPEPTDTVSTLSTEEETARARDALEQVAGELEARAQRAGGDAADVLTAQAMMARDPDVWEDIEAQLAQKKTAEWAVAQAFRTFVAMLQSLGGTQAERASDLVDVSRRTVAAIMGVSAGDVPDSDEPFVLVAEDLSPADTAVLDLTRVLALVTSGGSPTAHTAILARAKGLVAVVSAAGVQDIPEDEMVVVDAAEGTIECSPSEERVAEVRARMNEVDDDDAREPGRMSDGTAVPLLANVGSVENVQNAVAKGAEGVGLLRTEFMFLEETEAPTVEEQIARYSEILEALEGRKAVARTLDAGADKPLAFLPLGKEENPALGVRGIRTVRDHEPLMRDQLTALAAAAAAVPSDLWVMAPMVADATEAEWFATMAREAGVARVGVMIEVPSSAIVADQIFGVVDFVSIGTNDLTQYTLAADRQNGAVASYQDAWHPSVLRLIGMVGDAATASGKPLSVCGEAASDPLLAVVLVGLGVTSLSMVPNALKEVRATLLRYSMEEARMLAQVALATTDAGNARGAVKAALPRPPR</sequence>
<feature type="domain" description="PEP-utilising enzyme mobile" evidence="18">
    <location>
        <begin position="148"/>
        <end position="218"/>
    </location>
</feature>
<dbReference type="PANTHER" id="PTHR46244">
    <property type="entry name" value="PHOSPHOENOLPYRUVATE-PROTEIN PHOSPHOTRANSFERASE"/>
    <property type="match status" value="1"/>
</dbReference>
<evidence type="ECO:0000259" key="18">
    <source>
        <dbReference type="Pfam" id="PF00391"/>
    </source>
</evidence>
<dbReference type="InterPro" id="IPR036637">
    <property type="entry name" value="Phosphohistidine_dom_sf"/>
</dbReference>
<dbReference type="SUPFAM" id="SSF47831">
    <property type="entry name" value="Enzyme I of the PEP:sugar phosphotransferase system HPr-binding (sub)domain"/>
    <property type="match status" value="1"/>
</dbReference>
<evidence type="ECO:0000313" key="21">
    <source>
        <dbReference type="EMBL" id="GAA3727484.1"/>
    </source>
</evidence>
<comment type="catalytic activity">
    <reaction evidence="1 17">
        <text>L-histidyl-[protein] + phosphoenolpyruvate = N(pros)-phospho-L-histidyl-[protein] + pyruvate</text>
        <dbReference type="Rhea" id="RHEA:23880"/>
        <dbReference type="Rhea" id="RHEA-COMP:9745"/>
        <dbReference type="Rhea" id="RHEA-COMP:9746"/>
        <dbReference type="ChEBI" id="CHEBI:15361"/>
        <dbReference type="ChEBI" id="CHEBI:29979"/>
        <dbReference type="ChEBI" id="CHEBI:58702"/>
        <dbReference type="ChEBI" id="CHEBI:64837"/>
        <dbReference type="EC" id="2.7.3.9"/>
    </reaction>
</comment>
<dbReference type="EC" id="2.7.3.9" evidence="6 17"/>